<dbReference type="SUPFAM" id="SSF47459">
    <property type="entry name" value="HLH, helix-loop-helix DNA-binding domain"/>
    <property type="match status" value="1"/>
</dbReference>
<protein>
    <submittedName>
        <fullName evidence="5">Nuclear receptor coactivator 2</fullName>
    </submittedName>
</protein>
<evidence type="ECO:0000259" key="4">
    <source>
        <dbReference type="PROSITE" id="PS50888"/>
    </source>
</evidence>
<feature type="compositionally biased region" description="Polar residues" evidence="2">
    <location>
        <begin position="1204"/>
        <end position="1217"/>
    </location>
</feature>
<dbReference type="Pfam" id="PF23172">
    <property type="entry name" value="bHLH_NCOA"/>
    <property type="match status" value="1"/>
</dbReference>
<dbReference type="SUPFAM" id="SSF55785">
    <property type="entry name" value="PYP-like sensor domain (PAS domain)"/>
    <property type="match status" value="2"/>
</dbReference>
<proteinExistence type="predicted"/>
<feature type="region of interest" description="Disordered" evidence="2">
    <location>
        <begin position="1065"/>
        <end position="1182"/>
    </location>
</feature>
<feature type="domain" description="BHLH" evidence="4">
    <location>
        <begin position="61"/>
        <end position="119"/>
    </location>
</feature>
<gene>
    <name evidence="5" type="primary">NCOA2_1</name>
    <name evidence="5" type="ORF">g.71735</name>
</gene>
<feature type="domain" description="PAS" evidence="3">
    <location>
        <begin position="155"/>
        <end position="222"/>
    </location>
</feature>
<feature type="compositionally biased region" description="Polar residues" evidence="2">
    <location>
        <begin position="1250"/>
        <end position="1259"/>
    </location>
</feature>
<dbReference type="InterPro" id="IPR056193">
    <property type="entry name" value="bHLH_NCOA1-3"/>
</dbReference>
<feature type="compositionally biased region" description="Polar residues" evidence="2">
    <location>
        <begin position="1065"/>
        <end position="1077"/>
    </location>
</feature>
<sequence>MCEWSVPDWVGATAPSPPPDHLYSPPNSLVRCELPSDPLWAKMSSTGASSKKRKKPDTKPQSQLAKSLNEKRRRELENIFIEELAELISAASFADMSSLAVKPDKCAILQETVNQIKHIKEQEAAATRTIDAVQQGEVSSSKPTILTNDFFGPLLLEALEGFLFIVNQDGKVEYVTDNIATFIKFTKDEILGKPVYNILHHGDHGRFNSALLPPVWSSLEGSSSSVVASGGGSSSNSTNPPRNRTFNCRFLIKPPEDSNQTVEEKQQRVSMYENMQVVLINSTQIAQLTSGGDKDEEGNDIGPCLMCVARRIMPNEKHHAGTSMEQFSMKMDPQGKIIGIDTTGLSQGLFQFINKKDLIGKNLDNVVHAGDFSKVSNHLKDVQSHSQGTSSIYRIRVTSSNSGDKYIHVQTKSKLFKSISEPDFIMSTHSIVTAGGEEQSFSMGEANSPASVSGQSTSSSMGNQMMLSGSINGAPIRSETTPSSVSSSELANTINSLSNTSNFQTVSLNQGLVSNELSHDITFADLFPSTTWPDMGERIGTGMTERGGWERSESRASLTSASSPLAPAPATPSYSTSSIPFSPSYMDDKESNEAQGSSNPCRLRNLLTEGIGAIKRESTDSESGAGGGGNSAQEHPGEKNKYSLLTKILNEKEEDQQGQGHHPDQSPHNKPKNNMLLQLLNKNDDEDMEQKGGASDDILLNNLGLGSLTTSQAETIRRGTKRPSSEDNQGIGSGGNTPQGGDDGPNPAKRPANPLLDTVPSSAPVSSSSVNSKLWEKNRMLASLLANPPSTPTTIPPVPASVISATPQDKLPRVIKNNPQNTWSGCNVQQGGAIPHSPQGAGGQGVGRHGTGSAHQSVSSPDYARYGEDSSDPYLSLLLDQVIEIAPEDSPALANIINSIEANSQGILGGSPFQQDHLTAEKINERMAINAIQKSLMQCETLQQKTPVYTVSQLTSVQGQQQFPPPPMYQQSRQRLALTTSLRQGQYNLGPQQQQILIAQQQQQQRKQQLQQQLQQQTKQRLLQLQQQQQLLIPSNSAATSGDQSGIHNIDSLMNNTVAPNVSLQRSASVPDSQLSPVGSYSGSGSSTPNMIGSGSSQISPGQRQPFSPQPFSPVNGGMNSFQGSGGSGGSTTPNQSGQVVTSQGAQQARMSPSSLQNFQQAQLSPRLSQGQTAGYVQTQSTSWSQQQANRISIQQQQNPMLNAQLTGGNYNSSGARNFNPGTPPGAGGGTPPTSVAGNGGRVGLPPVRSLTSPGSRQSPFPPELSPTAAGSATNYQSFRIQRSLSGPTHQSVVPQATTHLPGGPIGGGGCGRMYKEQVPYHHHYHPPHVTHQHPQHPLIYQPHPTDQGYPGQGYPDGYRQHPTGGNNGMTEYVKHEIRAMVGARTGSGGAGLRGAGGGGQQAQQVGLSPHHIDSLGFAIELQPQGVGESQKMWNNMSEMGASSPQSASLQSRSSLEDVNRSNDQKSSLLQKLLSE</sequence>
<dbReference type="Gene3D" id="4.10.280.10">
    <property type="entry name" value="Helix-loop-helix DNA-binding domain"/>
    <property type="match status" value="1"/>
</dbReference>
<dbReference type="InterPro" id="IPR011598">
    <property type="entry name" value="bHLH_dom"/>
</dbReference>
<feature type="region of interest" description="Disordered" evidence="2">
    <location>
        <begin position="653"/>
        <end position="673"/>
    </location>
</feature>
<feature type="region of interest" description="Disordered" evidence="2">
    <location>
        <begin position="1204"/>
        <end position="1272"/>
    </location>
</feature>
<feature type="region of interest" description="Disordered" evidence="2">
    <location>
        <begin position="538"/>
        <end position="603"/>
    </location>
</feature>
<dbReference type="InterPro" id="IPR000014">
    <property type="entry name" value="PAS"/>
</dbReference>
<feature type="compositionally biased region" description="Low complexity" evidence="2">
    <location>
        <begin position="1465"/>
        <end position="1476"/>
    </location>
</feature>
<dbReference type="GO" id="GO:0046983">
    <property type="term" value="F:protein dimerization activity"/>
    <property type="evidence" value="ECO:0007669"/>
    <property type="project" value="InterPro"/>
</dbReference>
<evidence type="ECO:0000256" key="2">
    <source>
        <dbReference type="SAM" id="MobiDB-lite"/>
    </source>
</evidence>
<feature type="compositionally biased region" description="Low complexity" evidence="2">
    <location>
        <begin position="571"/>
        <end position="585"/>
    </location>
</feature>
<dbReference type="PANTHER" id="PTHR10684">
    <property type="entry name" value="NUCLEAR RECEPTOR COACTIVATOR"/>
    <property type="match status" value="1"/>
</dbReference>
<dbReference type="GO" id="GO:0045944">
    <property type="term" value="P:positive regulation of transcription by RNA polymerase II"/>
    <property type="evidence" value="ECO:0007669"/>
    <property type="project" value="TreeGrafter"/>
</dbReference>
<feature type="region of interest" description="Disordered" evidence="2">
    <location>
        <begin position="616"/>
        <end position="639"/>
    </location>
</feature>
<dbReference type="CDD" id="cd11439">
    <property type="entry name" value="bHLH-PAS_SRC"/>
    <property type="match status" value="1"/>
</dbReference>
<dbReference type="GO" id="GO:0032870">
    <property type="term" value="P:cellular response to hormone stimulus"/>
    <property type="evidence" value="ECO:0007669"/>
    <property type="project" value="TreeGrafter"/>
</dbReference>
<feature type="region of interest" description="Disordered" evidence="2">
    <location>
        <begin position="1"/>
        <end position="28"/>
    </location>
</feature>
<reference evidence="5" key="1">
    <citation type="journal article" date="2016" name="Gigascience">
        <title>De novo construction of an expanded transcriptome assembly for the western tarnished plant bug, Lygus hesperus.</title>
        <authorList>
            <person name="Tassone E.E."/>
            <person name="Geib S.M."/>
            <person name="Hall B."/>
            <person name="Fabrick J.A."/>
            <person name="Brent C.S."/>
            <person name="Hull J.J."/>
        </authorList>
    </citation>
    <scope>NUCLEOTIDE SEQUENCE</scope>
</reference>
<dbReference type="PROSITE" id="PS50112">
    <property type="entry name" value="PAS"/>
    <property type="match status" value="1"/>
</dbReference>
<name>A0A146KLD8_LYGHE</name>
<dbReference type="InterPro" id="IPR017426">
    <property type="entry name" value="Nuclear_rcpt_coactivator"/>
</dbReference>
<dbReference type="GO" id="GO:0005634">
    <property type="term" value="C:nucleus"/>
    <property type="evidence" value="ECO:0007669"/>
    <property type="project" value="InterPro"/>
</dbReference>
<evidence type="ECO:0000313" key="5">
    <source>
        <dbReference type="EMBL" id="JAP97277.1"/>
    </source>
</evidence>
<dbReference type="CDD" id="cd00130">
    <property type="entry name" value="PAS"/>
    <property type="match status" value="1"/>
</dbReference>
<feature type="compositionally biased region" description="Polar residues" evidence="2">
    <location>
        <begin position="1140"/>
        <end position="1177"/>
    </location>
</feature>
<dbReference type="PANTHER" id="PTHR10684:SF4">
    <property type="entry name" value="TAIMAN, ISOFORM G"/>
    <property type="match status" value="1"/>
</dbReference>
<dbReference type="SMART" id="SM00091">
    <property type="entry name" value="PAS"/>
    <property type="match status" value="2"/>
</dbReference>
<dbReference type="Gene3D" id="3.30.450.20">
    <property type="entry name" value="PAS domain"/>
    <property type="match status" value="2"/>
</dbReference>
<keyword evidence="1" id="KW-0175">Coiled coil</keyword>
<dbReference type="EMBL" id="GDHC01021351">
    <property type="protein sequence ID" value="JAP97277.1"/>
    <property type="molecule type" value="Transcribed_RNA"/>
</dbReference>
<feature type="compositionally biased region" description="Gly residues" evidence="2">
    <location>
        <begin position="731"/>
        <end position="743"/>
    </location>
</feature>
<feature type="compositionally biased region" description="Low complexity" evidence="2">
    <location>
        <begin position="448"/>
        <end position="460"/>
    </location>
</feature>
<dbReference type="SMART" id="SM00353">
    <property type="entry name" value="HLH"/>
    <property type="match status" value="1"/>
</dbReference>
<dbReference type="InterPro" id="IPR036638">
    <property type="entry name" value="HLH_DNA-bd_sf"/>
</dbReference>
<feature type="region of interest" description="Disordered" evidence="2">
    <location>
        <begin position="226"/>
        <end position="247"/>
    </location>
</feature>
<evidence type="ECO:0000259" key="3">
    <source>
        <dbReference type="PROSITE" id="PS50112"/>
    </source>
</evidence>
<dbReference type="GO" id="GO:0003713">
    <property type="term" value="F:transcription coactivator activity"/>
    <property type="evidence" value="ECO:0007669"/>
    <property type="project" value="InterPro"/>
</dbReference>
<feature type="compositionally biased region" description="Low complexity" evidence="2">
    <location>
        <begin position="1113"/>
        <end position="1123"/>
    </location>
</feature>
<feature type="compositionally biased region" description="Low complexity" evidence="2">
    <location>
        <begin position="759"/>
        <end position="770"/>
    </location>
</feature>
<feature type="compositionally biased region" description="Basic and acidic residues" evidence="2">
    <location>
        <begin position="1455"/>
        <end position="1464"/>
    </location>
</feature>
<feature type="compositionally biased region" description="Low complexity" evidence="2">
    <location>
        <begin position="555"/>
        <end position="565"/>
    </location>
</feature>
<feature type="region of interest" description="Disordered" evidence="2">
    <location>
        <begin position="1434"/>
        <end position="1476"/>
    </location>
</feature>
<feature type="compositionally biased region" description="Low complexity" evidence="2">
    <location>
        <begin position="1442"/>
        <end position="1454"/>
    </location>
</feature>
<dbReference type="Pfam" id="PF14598">
    <property type="entry name" value="PAS_11"/>
    <property type="match status" value="1"/>
</dbReference>
<feature type="coiled-coil region" evidence="1">
    <location>
        <begin position="1000"/>
        <end position="1027"/>
    </location>
</feature>
<organism evidence="5">
    <name type="scientific">Lygus hesperus</name>
    <name type="common">Western plant bug</name>
    <dbReference type="NCBI Taxonomy" id="30085"/>
    <lineage>
        <taxon>Eukaryota</taxon>
        <taxon>Metazoa</taxon>
        <taxon>Ecdysozoa</taxon>
        <taxon>Arthropoda</taxon>
        <taxon>Hexapoda</taxon>
        <taxon>Insecta</taxon>
        <taxon>Pterygota</taxon>
        <taxon>Neoptera</taxon>
        <taxon>Paraneoptera</taxon>
        <taxon>Hemiptera</taxon>
        <taxon>Heteroptera</taxon>
        <taxon>Panheteroptera</taxon>
        <taxon>Cimicomorpha</taxon>
        <taxon>Miridae</taxon>
        <taxon>Mirini</taxon>
        <taxon>Lygus</taxon>
    </lineage>
</organism>
<feature type="region of interest" description="Disordered" evidence="2">
    <location>
        <begin position="710"/>
        <end position="770"/>
    </location>
</feature>
<keyword evidence="5" id="KW-0675">Receptor</keyword>
<feature type="compositionally biased region" description="Low complexity" evidence="2">
    <location>
        <begin position="1079"/>
        <end position="1107"/>
    </location>
</feature>
<feature type="compositionally biased region" description="Gly residues" evidence="2">
    <location>
        <begin position="840"/>
        <end position="850"/>
    </location>
</feature>
<evidence type="ECO:0000256" key="1">
    <source>
        <dbReference type="SAM" id="Coils"/>
    </source>
</evidence>
<accession>A0A146KLD8</accession>
<dbReference type="GO" id="GO:0016922">
    <property type="term" value="F:nuclear receptor binding"/>
    <property type="evidence" value="ECO:0007669"/>
    <property type="project" value="TreeGrafter"/>
</dbReference>
<feature type="region of interest" description="Disordered" evidence="2">
    <location>
        <begin position="41"/>
        <end position="69"/>
    </location>
</feature>
<feature type="region of interest" description="Disordered" evidence="2">
    <location>
        <begin position="825"/>
        <end position="866"/>
    </location>
</feature>
<feature type="region of interest" description="Disordered" evidence="2">
    <location>
        <begin position="439"/>
        <end position="462"/>
    </location>
</feature>
<dbReference type="PROSITE" id="PS50888">
    <property type="entry name" value="BHLH"/>
    <property type="match status" value="1"/>
</dbReference>
<dbReference type="InterPro" id="IPR035965">
    <property type="entry name" value="PAS-like_dom_sf"/>
</dbReference>